<evidence type="ECO:0000256" key="5">
    <source>
        <dbReference type="ARBA" id="ARBA00022884"/>
    </source>
</evidence>
<evidence type="ECO:0000313" key="7">
    <source>
        <dbReference type="EMBL" id="DAD76498.1"/>
    </source>
</evidence>
<evidence type="ECO:0000256" key="3">
    <source>
        <dbReference type="ARBA" id="ARBA00022759"/>
    </source>
</evidence>
<dbReference type="GO" id="GO:0004519">
    <property type="term" value="F:endonuclease activity"/>
    <property type="evidence" value="ECO:0007669"/>
    <property type="project" value="UniProtKB-KW"/>
</dbReference>
<keyword evidence="2" id="KW-0540">Nuclease</keyword>
<organism evidence="7">
    <name type="scientific">Siphoviridae sp. ctqpo8</name>
    <dbReference type="NCBI Taxonomy" id="2826469"/>
    <lineage>
        <taxon>Viruses</taxon>
        <taxon>Duplodnaviria</taxon>
        <taxon>Heunggongvirae</taxon>
        <taxon>Uroviricota</taxon>
        <taxon>Caudoviricetes</taxon>
    </lineage>
</organism>
<dbReference type="GO" id="GO:0003729">
    <property type="term" value="F:mRNA binding"/>
    <property type="evidence" value="ECO:0007669"/>
    <property type="project" value="InterPro"/>
</dbReference>
<protein>
    <submittedName>
        <fullName evidence="7">Toxin</fullName>
    </submittedName>
</protein>
<evidence type="ECO:0000256" key="2">
    <source>
        <dbReference type="ARBA" id="ARBA00022722"/>
    </source>
</evidence>
<evidence type="ECO:0000256" key="4">
    <source>
        <dbReference type="ARBA" id="ARBA00022801"/>
    </source>
</evidence>
<dbReference type="InterPro" id="IPR012933">
    <property type="entry name" value="HicA_mRNA_interferase"/>
</dbReference>
<dbReference type="SUPFAM" id="SSF54786">
    <property type="entry name" value="YcfA/nrd intein domain"/>
    <property type="match status" value="1"/>
</dbReference>
<name>A0A8S5M2P0_9CAUD</name>
<keyword evidence="5" id="KW-0694">RNA-binding</keyword>
<evidence type="ECO:0000256" key="6">
    <source>
        <dbReference type="ARBA" id="ARBA00023016"/>
    </source>
</evidence>
<sequence>MKYSEVEKKLRKAGCRFVSHGTNHDWWYSPITDRRFLLPRHKSEEAKAGTLKSISEQSGVKF</sequence>
<dbReference type="GO" id="GO:0016787">
    <property type="term" value="F:hydrolase activity"/>
    <property type="evidence" value="ECO:0007669"/>
    <property type="project" value="UniProtKB-KW"/>
</dbReference>
<keyword evidence="3" id="KW-0255">Endonuclease</keyword>
<evidence type="ECO:0000256" key="1">
    <source>
        <dbReference type="ARBA" id="ARBA00022649"/>
    </source>
</evidence>
<proteinExistence type="predicted"/>
<keyword evidence="6" id="KW-0346">Stress response</keyword>
<keyword evidence="1" id="KW-1277">Toxin-antitoxin system</keyword>
<dbReference type="Gene3D" id="3.30.920.30">
    <property type="entry name" value="Hypothetical protein"/>
    <property type="match status" value="1"/>
</dbReference>
<keyword evidence="4" id="KW-0378">Hydrolase</keyword>
<dbReference type="EMBL" id="BK014804">
    <property type="protein sequence ID" value="DAD76498.1"/>
    <property type="molecule type" value="Genomic_DNA"/>
</dbReference>
<dbReference type="Pfam" id="PF07927">
    <property type="entry name" value="HicA_toxin"/>
    <property type="match status" value="1"/>
</dbReference>
<reference evidence="7" key="1">
    <citation type="journal article" date="2021" name="Proc. Natl. Acad. Sci. U.S.A.">
        <title>A Catalog of Tens of Thousands of Viruses from Human Metagenomes Reveals Hidden Associations with Chronic Diseases.</title>
        <authorList>
            <person name="Tisza M.J."/>
            <person name="Buck C.B."/>
        </authorList>
    </citation>
    <scope>NUCLEOTIDE SEQUENCE</scope>
    <source>
        <strain evidence="7">Ctqpo8</strain>
    </source>
</reference>
<accession>A0A8S5M2P0</accession>
<dbReference type="InterPro" id="IPR038570">
    <property type="entry name" value="HicA_sf"/>
</dbReference>